<keyword evidence="2" id="KW-0805">Transcription regulation</keyword>
<keyword evidence="9" id="KW-1185">Reference proteome</keyword>
<keyword evidence="5" id="KW-0539">Nucleus</keyword>
<dbReference type="Proteomes" id="UP000256690">
    <property type="component" value="Unassembled WGS sequence"/>
</dbReference>
<dbReference type="GeneID" id="38121418"/>
<evidence type="ECO:0000256" key="3">
    <source>
        <dbReference type="ARBA" id="ARBA00023125"/>
    </source>
</evidence>
<dbReference type="Pfam" id="PF04082">
    <property type="entry name" value="Fungal_trans"/>
    <property type="match status" value="1"/>
</dbReference>
<evidence type="ECO:0000259" key="7">
    <source>
        <dbReference type="SMART" id="SM00906"/>
    </source>
</evidence>
<dbReference type="GO" id="GO:0006351">
    <property type="term" value="P:DNA-templated transcription"/>
    <property type="evidence" value="ECO:0007669"/>
    <property type="project" value="InterPro"/>
</dbReference>
<evidence type="ECO:0000256" key="2">
    <source>
        <dbReference type="ARBA" id="ARBA00023015"/>
    </source>
</evidence>
<dbReference type="EMBL" id="PVWQ01000019">
    <property type="protein sequence ID" value="RDW59353.1"/>
    <property type="molecule type" value="Genomic_DNA"/>
</dbReference>
<evidence type="ECO:0000313" key="8">
    <source>
        <dbReference type="EMBL" id="RDW59353.1"/>
    </source>
</evidence>
<sequence>MSDAIGRSPAQGALIKELGARPLECVASEGAFRKSTLQGQQGFISTVSTVAPSVQTPENSRNSSNAPDVTVLSPGIEDALSLESMPWLARGPESKSHAIADTLLTQDVSPSFTEYLTTGFVHGPSPLDLLDIADIADHETSILTNLAVGPPIGPHAPIATLRYPVLEPLMPFIMAKLSSELACRLLELFFTSAFPTQMQPVYHNIHCYVLRKAKFLTRAGYRTSSPALLASMLWAASSDDHALSLPIPAHDLKRISQFLGLTTMKLIRSSAYGSSDWRGHMASGTFCSTTGSGGFPEFTLYPASSDSIQGLECPTRSLDDVITYAHIASILSLNDQKAHSLKWWHTAFTLARELELNREIETILVLDSKAVCFPGDPPPSTRMPLNCVCARSYESTILITEEQREERRRAWWLLYIMDRHLSLCHNRPLMLLDSDSKDLLLPLDEEAWQAGKIHSNSPNLKGPHCVLSESRNVRRIFPDFTCHGPSLFGFFLPLMTIAGQMLDINQARTHPMLGSEILGEGAWETQHHEVLGQLDQYEASLHSFTTSRNGLKASSSAPPAQDTVPHSQAQTRSWLTQTIASYASFYIDVLHILQNGKWGPDSLTEAQDSLGLSSSLASSIPHALKAAESMRQILKFDSEFNLMPELFGAQLLQAGFYFLFILEHLQDQAGAPFLTACEVMIRATESCIVTLDNRCLRDFCQAMRSTLAQARGRPVTHHEIRQRRRAMVEGHRWARTDIGLAI</sequence>
<evidence type="ECO:0000256" key="1">
    <source>
        <dbReference type="ARBA" id="ARBA00022833"/>
    </source>
</evidence>
<feature type="region of interest" description="Disordered" evidence="6">
    <location>
        <begin position="548"/>
        <end position="569"/>
    </location>
</feature>
<dbReference type="CDD" id="cd12148">
    <property type="entry name" value="fungal_TF_MHR"/>
    <property type="match status" value="1"/>
</dbReference>
<proteinExistence type="predicted"/>
<accession>A0A3D8QBX4</accession>
<dbReference type="PANTHER" id="PTHR47663:SF2">
    <property type="entry name" value="ARABINOLYTIC TRANSCRIPTIONAL ACTIVATOR ARAR-RELATED"/>
    <property type="match status" value="1"/>
</dbReference>
<evidence type="ECO:0000313" key="9">
    <source>
        <dbReference type="Proteomes" id="UP000256690"/>
    </source>
</evidence>
<evidence type="ECO:0000256" key="4">
    <source>
        <dbReference type="ARBA" id="ARBA00023163"/>
    </source>
</evidence>
<keyword evidence="4" id="KW-0804">Transcription</keyword>
<dbReference type="InterPro" id="IPR051439">
    <property type="entry name" value="XlnR/Xlr1"/>
</dbReference>
<feature type="domain" description="Xylanolytic transcriptional activator regulatory" evidence="7">
    <location>
        <begin position="340"/>
        <end position="446"/>
    </location>
</feature>
<evidence type="ECO:0000256" key="5">
    <source>
        <dbReference type="ARBA" id="ARBA00023242"/>
    </source>
</evidence>
<dbReference type="STRING" id="1810919.A0A3D8QBX4"/>
<keyword evidence="3" id="KW-0238">DNA-binding</keyword>
<dbReference type="InterPro" id="IPR007219">
    <property type="entry name" value="XnlR_reg_dom"/>
</dbReference>
<dbReference type="RefSeq" id="XP_026598387.1">
    <property type="nucleotide sequence ID" value="XM_026753064.1"/>
</dbReference>
<dbReference type="GO" id="GO:0003677">
    <property type="term" value="F:DNA binding"/>
    <property type="evidence" value="ECO:0007669"/>
    <property type="project" value="UniProtKB-KW"/>
</dbReference>
<dbReference type="AlphaFoldDB" id="A0A3D8QBX4"/>
<comment type="caution">
    <text evidence="8">The sequence shown here is derived from an EMBL/GenBank/DDBJ whole genome shotgun (WGS) entry which is preliminary data.</text>
</comment>
<name>A0A3D8QBX4_9EURO</name>
<keyword evidence="1" id="KW-0862">Zinc</keyword>
<dbReference type="OrthoDB" id="435881at2759"/>
<organism evidence="8 9">
    <name type="scientific">Aspergillus mulundensis</name>
    <dbReference type="NCBI Taxonomy" id="1810919"/>
    <lineage>
        <taxon>Eukaryota</taxon>
        <taxon>Fungi</taxon>
        <taxon>Dikarya</taxon>
        <taxon>Ascomycota</taxon>
        <taxon>Pezizomycotina</taxon>
        <taxon>Eurotiomycetes</taxon>
        <taxon>Eurotiomycetidae</taxon>
        <taxon>Eurotiales</taxon>
        <taxon>Aspergillaceae</taxon>
        <taxon>Aspergillus</taxon>
        <taxon>Aspergillus subgen. Nidulantes</taxon>
    </lineage>
</organism>
<protein>
    <recommendedName>
        <fullName evidence="7">Xylanolytic transcriptional activator regulatory domain-containing protein</fullName>
    </recommendedName>
</protein>
<dbReference type="GO" id="GO:0008270">
    <property type="term" value="F:zinc ion binding"/>
    <property type="evidence" value="ECO:0007669"/>
    <property type="project" value="InterPro"/>
</dbReference>
<dbReference type="PANTHER" id="PTHR47663">
    <property type="entry name" value="XYLANOLYTIC TRANSCRIPTIONAL ACTIVATOR XLNR-RELATED"/>
    <property type="match status" value="1"/>
</dbReference>
<reference evidence="8 9" key="1">
    <citation type="journal article" date="2018" name="IMA Fungus">
        <title>IMA Genome-F 9: Draft genome sequence of Annulohypoxylon stygium, Aspergillus mulundensis, Berkeleyomyces basicola (syn. Thielaviopsis basicola), Ceratocystis smalleyi, two Cercospora beticola strains, Coleophoma cylindrospora, Fusarium fracticaudum, Phialophora cf. hyalina, and Morchella septimelata.</title>
        <authorList>
            <person name="Wingfield B.D."/>
            <person name="Bills G.F."/>
            <person name="Dong Y."/>
            <person name="Huang W."/>
            <person name="Nel W.J."/>
            <person name="Swalarsk-Parry B.S."/>
            <person name="Vaghefi N."/>
            <person name="Wilken P.M."/>
            <person name="An Z."/>
            <person name="de Beer Z.W."/>
            <person name="De Vos L."/>
            <person name="Chen L."/>
            <person name="Duong T.A."/>
            <person name="Gao Y."/>
            <person name="Hammerbacher A."/>
            <person name="Kikkert J.R."/>
            <person name="Li Y."/>
            <person name="Li H."/>
            <person name="Li K."/>
            <person name="Li Q."/>
            <person name="Liu X."/>
            <person name="Ma X."/>
            <person name="Naidoo K."/>
            <person name="Pethybridge S.J."/>
            <person name="Sun J."/>
            <person name="Steenkamp E.T."/>
            <person name="van der Nest M.A."/>
            <person name="van Wyk S."/>
            <person name="Wingfield M.J."/>
            <person name="Xiong C."/>
            <person name="Yue Q."/>
            <person name="Zhang X."/>
        </authorList>
    </citation>
    <scope>NUCLEOTIDE SEQUENCE [LARGE SCALE GENOMIC DNA]</scope>
    <source>
        <strain evidence="8 9">DSM 5745</strain>
    </source>
</reference>
<evidence type="ECO:0000256" key="6">
    <source>
        <dbReference type="SAM" id="MobiDB-lite"/>
    </source>
</evidence>
<gene>
    <name evidence="8" type="ORF">DSM5745_11048</name>
</gene>
<dbReference type="SMART" id="SM00906">
    <property type="entry name" value="Fungal_trans"/>
    <property type="match status" value="1"/>
</dbReference>